<proteinExistence type="inferred from homology"/>
<dbReference type="PROSITE" id="PS50928">
    <property type="entry name" value="ABC_TM1"/>
    <property type="match status" value="1"/>
</dbReference>
<dbReference type="InterPro" id="IPR000515">
    <property type="entry name" value="MetI-like"/>
</dbReference>
<feature type="transmembrane region" description="Helical" evidence="9">
    <location>
        <begin position="47"/>
        <end position="65"/>
    </location>
</feature>
<name>A0ABT0AP56_9LACT</name>
<dbReference type="PANTHER" id="PTHR47737:SF1">
    <property type="entry name" value="GLYCINE BETAINE_PROLINE BETAINE TRANSPORT SYSTEM PERMEASE PROTEIN PROW"/>
    <property type="match status" value="1"/>
</dbReference>
<keyword evidence="2 9" id="KW-0813">Transport</keyword>
<dbReference type="EMBL" id="JAAEDA010000020">
    <property type="protein sequence ID" value="MCJ1978343.1"/>
    <property type="molecule type" value="Genomic_DNA"/>
</dbReference>
<comment type="similarity">
    <text evidence="8">In the N-terminal section; belongs to the binding-protein-dependent transport system permease family.</text>
</comment>
<keyword evidence="5 9" id="KW-1133">Transmembrane helix</keyword>
<dbReference type="Gene3D" id="1.10.3720.10">
    <property type="entry name" value="MetI-like"/>
    <property type="match status" value="1"/>
</dbReference>
<evidence type="ECO:0000256" key="6">
    <source>
        <dbReference type="ARBA" id="ARBA00023136"/>
    </source>
</evidence>
<comment type="subcellular location">
    <subcellularLocation>
        <location evidence="9">Cell membrane</location>
        <topology evidence="9">Multi-pass membrane protein</topology>
    </subcellularLocation>
    <subcellularLocation>
        <location evidence="1">Membrane</location>
        <topology evidence="1">Multi-pass membrane protein</topology>
    </subcellularLocation>
</comment>
<comment type="similarity">
    <text evidence="7">In the C-terminal section; belongs to the OsmX family.</text>
</comment>
<dbReference type="Pfam" id="PF00528">
    <property type="entry name" value="BPD_transp_1"/>
    <property type="match status" value="1"/>
</dbReference>
<feature type="domain" description="ABC transmembrane type-1" evidence="10">
    <location>
        <begin position="94"/>
        <end position="273"/>
    </location>
</feature>
<sequence>MFNLLTSQLPISNWASNCVDWLTEHFAGFFNLIQQGGNALMDAMTNGLIAIPMFLVIAGLFVIAVATSPKKWGFPIFTLLGLLLIANQGLWEDLMSTMTLVIMSALISLIIGVPLGILMAKSDRTQAIVQPILDFMQTMPGFVYLIPAVAFFGIGVVPGVFASIIFALPPVVRMTNLGIRQVSTSLVEAADSFGSTTWQKLIKLELPSAKNTILAGANQTIMLALSMVVTASMIGAPGLGRGVLSAVQHADVGAGFVNGIALVILAIIIDRFAQKLNTKPGQKSAGNKTRRWLVLISLLVMIGGGIVNSFSQASESNKKISLGYVQWDSEVASTTVLGQALKAHGYNVTLTPLDNAVLWQSVANKQVDASLSAWLPNTHGALLKKYKDNLTVVGTNLTGVKTGLVVPDYMSVKSISDLTDQANKTITGIEPGAGIMATTADMMKVYPNLKDWNLQVSSSGAMVSALEKAYKNKEDIVITGWSPHWMFSKYKLRYLEDPKGAMGEKESIKTIARDNLKSDDPDTYKILEKFKWTSDDMEGVMLDIQAGMKPADAADKWIKANQKTVDSWFKN</sequence>
<evidence type="ECO:0000313" key="12">
    <source>
        <dbReference type="Proteomes" id="UP001522462"/>
    </source>
</evidence>
<dbReference type="CDD" id="cd13639">
    <property type="entry name" value="PBP2_OpuAC_like"/>
    <property type="match status" value="1"/>
</dbReference>
<evidence type="ECO:0000256" key="4">
    <source>
        <dbReference type="ARBA" id="ARBA00022692"/>
    </source>
</evidence>
<dbReference type="CDD" id="cd06261">
    <property type="entry name" value="TM_PBP2"/>
    <property type="match status" value="1"/>
</dbReference>
<feature type="transmembrane region" description="Helical" evidence="9">
    <location>
        <begin position="252"/>
        <end position="272"/>
    </location>
</feature>
<evidence type="ECO:0000259" key="10">
    <source>
        <dbReference type="PROSITE" id="PS50928"/>
    </source>
</evidence>
<evidence type="ECO:0000313" key="11">
    <source>
        <dbReference type="EMBL" id="MCJ1978343.1"/>
    </source>
</evidence>
<protein>
    <submittedName>
        <fullName evidence="11">ABC transporter permease subunit</fullName>
    </submittedName>
</protein>
<keyword evidence="6 9" id="KW-0472">Membrane</keyword>
<dbReference type="PANTHER" id="PTHR47737">
    <property type="entry name" value="GLYCINE BETAINE/PROLINE BETAINE TRANSPORT SYSTEM PERMEASE PROTEIN PROW"/>
    <property type="match status" value="1"/>
</dbReference>
<dbReference type="Gene3D" id="3.40.190.10">
    <property type="entry name" value="Periplasmic binding protein-like II"/>
    <property type="match status" value="1"/>
</dbReference>
<keyword evidence="4 9" id="KW-0812">Transmembrane</keyword>
<evidence type="ECO:0000256" key="8">
    <source>
        <dbReference type="ARBA" id="ARBA00035652"/>
    </source>
</evidence>
<dbReference type="InterPro" id="IPR035906">
    <property type="entry name" value="MetI-like_sf"/>
</dbReference>
<organism evidence="11 12">
    <name type="scientific">Pseudolactococcus paracarnosus</name>
    <dbReference type="NCBI Taxonomy" id="2749962"/>
    <lineage>
        <taxon>Bacteria</taxon>
        <taxon>Bacillati</taxon>
        <taxon>Bacillota</taxon>
        <taxon>Bacilli</taxon>
        <taxon>Lactobacillales</taxon>
        <taxon>Streptococcaceae</taxon>
        <taxon>Pseudolactococcus</taxon>
    </lineage>
</organism>
<dbReference type="InterPro" id="IPR007210">
    <property type="entry name" value="ABC_Gly_betaine_transp_sub-bd"/>
</dbReference>
<dbReference type="SUPFAM" id="SSF161098">
    <property type="entry name" value="MetI-like"/>
    <property type="match status" value="1"/>
</dbReference>
<evidence type="ECO:0000256" key="1">
    <source>
        <dbReference type="ARBA" id="ARBA00004141"/>
    </source>
</evidence>
<gene>
    <name evidence="11" type="ORF">GYN19_10310</name>
</gene>
<evidence type="ECO:0000256" key="3">
    <source>
        <dbReference type="ARBA" id="ARBA00022475"/>
    </source>
</evidence>
<keyword evidence="12" id="KW-1185">Reference proteome</keyword>
<feature type="transmembrane region" description="Helical" evidence="9">
    <location>
        <begin position="141"/>
        <end position="168"/>
    </location>
</feature>
<comment type="caution">
    <text evidence="11">The sequence shown here is derived from an EMBL/GenBank/DDBJ whole genome shotgun (WGS) entry which is preliminary data.</text>
</comment>
<dbReference type="SUPFAM" id="SSF53850">
    <property type="entry name" value="Periplasmic binding protein-like II"/>
    <property type="match status" value="1"/>
</dbReference>
<accession>A0ABT0AP56</accession>
<evidence type="ECO:0000256" key="7">
    <source>
        <dbReference type="ARBA" id="ARBA00035642"/>
    </source>
</evidence>
<dbReference type="Pfam" id="PF04069">
    <property type="entry name" value="OpuAC"/>
    <property type="match status" value="1"/>
</dbReference>
<dbReference type="Gene3D" id="3.40.190.100">
    <property type="entry name" value="Glycine betaine-binding periplasmic protein, domain 2"/>
    <property type="match status" value="1"/>
</dbReference>
<comment type="similarity">
    <text evidence="9">Belongs to the binding-protein-dependent transport system permease family.</text>
</comment>
<keyword evidence="3" id="KW-1003">Cell membrane</keyword>
<evidence type="ECO:0000256" key="2">
    <source>
        <dbReference type="ARBA" id="ARBA00022448"/>
    </source>
</evidence>
<reference evidence="11 12" key="1">
    <citation type="journal article" date="2022" name="Microbiol. Res.">
        <title>Comparative genome analysis, predicted lifestyle and antimicrobial strategies of Lactococcus carnosus and Lactococcus paracarnosus isolated from meat.</title>
        <authorList>
            <person name="Werum V."/>
            <person name="Ehrmann M."/>
            <person name="Vogel R."/>
            <person name="Hilgarth M."/>
        </authorList>
    </citation>
    <scope>NUCLEOTIDE SEQUENCE [LARGE SCALE GENOMIC DNA]</scope>
    <source>
        <strain evidence="11 12">TMW21897</strain>
    </source>
</reference>
<dbReference type="Proteomes" id="UP001522462">
    <property type="component" value="Unassembled WGS sequence"/>
</dbReference>
<dbReference type="RefSeq" id="WP_243915279.1">
    <property type="nucleotide sequence ID" value="NZ_JAAECY010000032.1"/>
</dbReference>
<feature type="transmembrane region" description="Helical" evidence="9">
    <location>
        <begin position="221"/>
        <end position="240"/>
    </location>
</feature>
<feature type="transmembrane region" description="Helical" evidence="9">
    <location>
        <begin position="72"/>
        <end position="91"/>
    </location>
</feature>
<evidence type="ECO:0000256" key="9">
    <source>
        <dbReference type="RuleBase" id="RU363032"/>
    </source>
</evidence>
<feature type="transmembrane region" description="Helical" evidence="9">
    <location>
        <begin position="97"/>
        <end position="120"/>
    </location>
</feature>
<evidence type="ECO:0000256" key="5">
    <source>
        <dbReference type="ARBA" id="ARBA00022989"/>
    </source>
</evidence>
<feature type="transmembrane region" description="Helical" evidence="9">
    <location>
        <begin position="292"/>
        <end position="310"/>
    </location>
</feature>